<feature type="domain" description="RNA polymerase Rpb5 N-terminal" evidence="5">
    <location>
        <begin position="28"/>
        <end position="110"/>
    </location>
</feature>
<dbReference type="InterPro" id="IPR000783">
    <property type="entry name" value="RNA_pol_subH/Rpb5_C"/>
</dbReference>
<reference evidence="6" key="2">
    <citation type="submission" date="2023-06" db="EMBL/GenBank/DDBJ databases">
        <authorList>
            <person name="Swenson N.G."/>
            <person name="Wegrzyn J.L."/>
            <person name="Mcevoy S.L."/>
        </authorList>
    </citation>
    <scope>NUCLEOTIDE SEQUENCE</scope>
    <source>
        <strain evidence="6">NS2018</strain>
        <tissue evidence="6">Leaf</tissue>
    </source>
</reference>
<evidence type="ECO:0000313" key="7">
    <source>
        <dbReference type="Proteomes" id="UP001168877"/>
    </source>
</evidence>
<dbReference type="Proteomes" id="UP001168877">
    <property type="component" value="Unassembled WGS sequence"/>
</dbReference>
<dbReference type="Gene3D" id="3.90.940.20">
    <property type="entry name" value="RPB5-like RNA polymerase subunit"/>
    <property type="match status" value="1"/>
</dbReference>
<dbReference type="InterPro" id="IPR035913">
    <property type="entry name" value="RPB5-like_sf"/>
</dbReference>
<protein>
    <submittedName>
        <fullName evidence="6">Uncharacterized protein</fullName>
    </submittedName>
</protein>
<gene>
    <name evidence="6" type="ORF">LWI29_037608</name>
</gene>
<dbReference type="Pfam" id="PF03871">
    <property type="entry name" value="RNA_pol_Rpb5_N"/>
    <property type="match status" value="1"/>
</dbReference>
<comment type="subcellular location">
    <subcellularLocation>
        <location evidence="1">Nucleus</location>
    </subcellularLocation>
</comment>
<name>A0AA39SNA5_ACESA</name>
<dbReference type="GO" id="GO:0006362">
    <property type="term" value="P:transcription elongation by RNA polymerase I"/>
    <property type="evidence" value="ECO:0007669"/>
    <property type="project" value="TreeGrafter"/>
</dbReference>
<evidence type="ECO:0000259" key="5">
    <source>
        <dbReference type="Pfam" id="PF03871"/>
    </source>
</evidence>
<comment type="caution">
    <text evidence="6">The sequence shown here is derived from an EMBL/GenBank/DDBJ whole genome shotgun (WGS) entry which is preliminary data.</text>
</comment>
<feature type="domain" description="RNA polymerase subunit H/Rpb5 C-terminal" evidence="4">
    <location>
        <begin position="153"/>
        <end position="186"/>
    </location>
</feature>
<evidence type="ECO:0000256" key="2">
    <source>
        <dbReference type="ARBA" id="ARBA00023242"/>
    </source>
</evidence>
<evidence type="ECO:0000256" key="3">
    <source>
        <dbReference type="ARBA" id="ARBA00025765"/>
    </source>
</evidence>
<dbReference type="PANTHER" id="PTHR10535:SF12">
    <property type="entry name" value="DNA-DIRECTED RNA POLYMERASE V SUBUNIT 5C"/>
    <property type="match status" value="1"/>
</dbReference>
<dbReference type="InterPro" id="IPR014381">
    <property type="entry name" value="Arch_Rpo5/euc_Rpb5"/>
</dbReference>
<evidence type="ECO:0000259" key="4">
    <source>
        <dbReference type="Pfam" id="PF01191"/>
    </source>
</evidence>
<organism evidence="6 7">
    <name type="scientific">Acer saccharum</name>
    <name type="common">Sugar maple</name>
    <dbReference type="NCBI Taxonomy" id="4024"/>
    <lineage>
        <taxon>Eukaryota</taxon>
        <taxon>Viridiplantae</taxon>
        <taxon>Streptophyta</taxon>
        <taxon>Embryophyta</taxon>
        <taxon>Tracheophyta</taxon>
        <taxon>Spermatophyta</taxon>
        <taxon>Magnoliopsida</taxon>
        <taxon>eudicotyledons</taxon>
        <taxon>Gunneridae</taxon>
        <taxon>Pentapetalae</taxon>
        <taxon>rosids</taxon>
        <taxon>malvids</taxon>
        <taxon>Sapindales</taxon>
        <taxon>Sapindaceae</taxon>
        <taxon>Hippocastanoideae</taxon>
        <taxon>Acereae</taxon>
        <taxon>Acer</taxon>
    </lineage>
</organism>
<comment type="similarity">
    <text evidence="3">Belongs to the archaeal Rpo5/eukaryotic RPB5 RNA polymerase subunit family.</text>
</comment>
<dbReference type="InterPro" id="IPR036710">
    <property type="entry name" value="RNA_pol_Rpb5_N_sf"/>
</dbReference>
<dbReference type="InterPro" id="IPR005571">
    <property type="entry name" value="RNA_pol_Rpb5_N"/>
</dbReference>
<dbReference type="GO" id="GO:0003899">
    <property type="term" value="F:DNA-directed RNA polymerase activity"/>
    <property type="evidence" value="ECO:0007669"/>
    <property type="project" value="InterPro"/>
</dbReference>
<reference evidence="6" key="1">
    <citation type="journal article" date="2022" name="Plant J.">
        <title>Strategies of tolerance reflected in two North American maple genomes.</title>
        <authorList>
            <person name="McEvoy S.L."/>
            <person name="Sezen U.U."/>
            <person name="Trouern-Trend A."/>
            <person name="McMahon S.M."/>
            <person name="Schaberg P.G."/>
            <person name="Yang J."/>
            <person name="Wegrzyn J.L."/>
            <person name="Swenson N.G."/>
        </authorList>
    </citation>
    <scope>NUCLEOTIDE SEQUENCE</scope>
    <source>
        <strain evidence="6">NS2018</strain>
    </source>
</reference>
<dbReference type="EMBL" id="JAUESC010000380">
    <property type="protein sequence ID" value="KAK0593492.1"/>
    <property type="molecule type" value="Genomic_DNA"/>
</dbReference>
<dbReference type="Gene3D" id="3.40.1340.10">
    <property type="entry name" value="RNA polymerase, Rpb5, N-terminal domain"/>
    <property type="match status" value="1"/>
</dbReference>
<dbReference type="PANTHER" id="PTHR10535">
    <property type="entry name" value="DNA-DIRECTED RNA POLYMERASES I, II, AND III SUBUNIT RPABC1"/>
    <property type="match status" value="1"/>
</dbReference>
<keyword evidence="2" id="KW-0539">Nucleus</keyword>
<keyword evidence="7" id="KW-1185">Reference proteome</keyword>
<dbReference type="GO" id="GO:0042797">
    <property type="term" value="P:tRNA transcription by RNA polymerase III"/>
    <property type="evidence" value="ECO:0007669"/>
    <property type="project" value="TreeGrafter"/>
</dbReference>
<dbReference type="GO" id="GO:0006366">
    <property type="term" value="P:transcription by RNA polymerase II"/>
    <property type="evidence" value="ECO:0007669"/>
    <property type="project" value="TreeGrafter"/>
</dbReference>
<dbReference type="SUPFAM" id="SSF53036">
    <property type="entry name" value="Eukaryotic RPB5 N-terminal domain"/>
    <property type="match status" value="1"/>
</dbReference>
<proteinExistence type="inferred from homology"/>
<dbReference type="AlphaFoldDB" id="A0AA39SNA5"/>
<accession>A0AA39SNA5</accession>
<evidence type="ECO:0000256" key="1">
    <source>
        <dbReference type="ARBA" id="ARBA00004123"/>
    </source>
</evidence>
<sequence length="235" mass="26699">MAAKCGGGGGGDPDKCITRYADAGSCLESQRYFLSRRTVLEMLRDRGYDVSDSELALSLAEFRSIFGDKPDPERLRFYFPLRSNPTKKMLVMFLGTEQVKTKDIQEIFMQIVNRESLQGLILILQSKVTAYAKKEMDKFSFKVELFQITDLLVNITKHILTPKYEILNAAKKHKILKKYEVEEKQVDSVTIIVTIINIGHAFDVLKFTVPLFHMHNTEGNNSSVMGSKKNTEAFS</sequence>
<dbReference type="GO" id="GO:0003677">
    <property type="term" value="F:DNA binding"/>
    <property type="evidence" value="ECO:0007669"/>
    <property type="project" value="InterPro"/>
</dbReference>
<dbReference type="Pfam" id="PF01191">
    <property type="entry name" value="RNA_pol_Rpb5_C"/>
    <property type="match status" value="1"/>
</dbReference>
<dbReference type="SUPFAM" id="SSF55287">
    <property type="entry name" value="RPB5-like RNA polymerase subunit"/>
    <property type="match status" value="1"/>
</dbReference>
<dbReference type="GO" id="GO:0005634">
    <property type="term" value="C:nucleus"/>
    <property type="evidence" value="ECO:0007669"/>
    <property type="project" value="UniProtKB-SubCell"/>
</dbReference>
<evidence type="ECO:0000313" key="6">
    <source>
        <dbReference type="EMBL" id="KAK0593492.1"/>
    </source>
</evidence>